<dbReference type="Gene3D" id="1.50.10.10">
    <property type="match status" value="1"/>
</dbReference>
<keyword evidence="3" id="KW-1185">Reference proteome</keyword>
<evidence type="ECO:0008006" key="4">
    <source>
        <dbReference type="Google" id="ProtNLM"/>
    </source>
</evidence>
<evidence type="ECO:0000256" key="1">
    <source>
        <dbReference type="SAM" id="Phobius"/>
    </source>
</evidence>
<accession>A0A8W8LHJ3</accession>
<dbReference type="InterPro" id="IPR001661">
    <property type="entry name" value="Glyco_hydro_37"/>
</dbReference>
<evidence type="ECO:0000313" key="2">
    <source>
        <dbReference type="EnsemblMetazoa" id="G28046.7:cds"/>
    </source>
</evidence>
<dbReference type="GO" id="GO:0005991">
    <property type="term" value="P:trehalose metabolic process"/>
    <property type="evidence" value="ECO:0007669"/>
    <property type="project" value="InterPro"/>
</dbReference>
<proteinExistence type="predicted"/>
<dbReference type="Proteomes" id="UP000005408">
    <property type="component" value="Unassembled WGS sequence"/>
</dbReference>
<dbReference type="Pfam" id="PF01204">
    <property type="entry name" value="Trehalase"/>
    <property type="match status" value="1"/>
</dbReference>
<evidence type="ECO:0000313" key="3">
    <source>
        <dbReference type="Proteomes" id="UP000005408"/>
    </source>
</evidence>
<protein>
    <recommendedName>
        <fullName evidence="4">Alpha,alpha-trehalase</fullName>
    </recommendedName>
</protein>
<keyword evidence="1" id="KW-0472">Membrane</keyword>
<dbReference type="InterPro" id="IPR012341">
    <property type="entry name" value="6hp_glycosidase-like_sf"/>
</dbReference>
<dbReference type="EnsemblMetazoa" id="G28046.7">
    <property type="protein sequence ID" value="G28046.7:cds"/>
    <property type="gene ID" value="G28046"/>
</dbReference>
<organism evidence="2 3">
    <name type="scientific">Magallana gigas</name>
    <name type="common">Pacific oyster</name>
    <name type="synonym">Crassostrea gigas</name>
    <dbReference type="NCBI Taxonomy" id="29159"/>
    <lineage>
        <taxon>Eukaryota</taxon>
        <taxon>Metazoa</taxon>
        <taxon>Spiralia</taxon>
        <taxon>Lophotrochozoa</taxon>
        <taxon>Mollusca</taxon>
        <taxon>Bivalvia</taxon>
        <taxon>Autobranchia</taxon>
        <taxon>Pteriomorphia</taxon>
        <taxon>Ostreida</taxon>
        <taxon>Ostreoidea</taxon>
        <taxon>Ostreidae</taxon>
        <taxon>Magallana</taxon>
    </lineage>
</organism>
<keyword evidence="1" id="KW-1133">Transmembrane helix</keyword>
<dbReference type="AlphaFoldDB" id="A0A8W8LHJ3"/>
<name>A0A8W8LHJ3_MAGGI</name>
<reference evidence="2" key="1">
    <citation type="submission" date="2022-08" db="UniProtKB">
        <authorList>
            <consortium name="EnsemblMetazoa"/>
        </authorList>
    </citation>
    <scope>IDENTIFICATION</scope>
    <source>
        <strain evidence="2">05x7-T-G4-1.051#20</strain>
    </source>
</reference>
<keyword evidence="1" id="KW-0812">Transmembrane</keyword>
<feature type="transmembrane region" description="Helical" evidence="1">
    <location>
        <begin position="43"/>
        <end position="60"/>
    </location>
</feature>
<sequence>MQEGFGWSNGVVLELLSMYGDRLSVSPQCHHTSSAHAASRTRLFYHISPLVLCFVCLLFYL</sequence>
<dbReference type="GO" id="GO:0004555">
    <property type="term" value="F:alpha,alpha-trehalase activity"/>
    <property type="evidence" value="ECO:0007669"/>
    <property type="project" value="InterPro"/>
</dbReference>